<dbReference type="PANTHER" id="PTHR19328">
    <property type="entry name" value="HEDGEHOG-INTERACTING PROTEIN"/>
    <property type="match status" value="1"/>
</dbReference>
<evidence type="ECO:0000259" key="1">
    <source>
        <dbReference type="Pfam" id="PF07995"/>
    </source>
</evidence>
<dbReference type="InterPro" id="IPR011042">
    <property type="entry name" value="6-blade_b-propeller_TolB-like"/>
</dbReference>
<proteinExistence type="predicted"/>
<dbReference type="PANTHER" id="PTHR19328:SF13">
    <property type="entry name" value="HIPL1 PROTEIN"/>
    <property type="match status" value="1"/>
</dbReference>
<protein>
    <recommendedName>
        <fullName evidence="1">Glucose/Sorbosone dehydrogenase domain-containing protein</fullName>
    </recommendedName>
</protein>
<dbReference type="PROSITE" id="PS51257">
    <property type="entry name" value="PROKAR_LIPOPROTEIN"/>
    <property type="match status" value="1"/>
</dbReference>
<feature type="domain" description="Glucose/Sorbosone dehydrogenase" evidence="1">
    <location>
        <begin position="80"/>
        <end position="393"/>
    </location>
</feature>
<reference evidence="2" key="1">
    <citation type="submission" date="2020-02" db="EMBL/GenBank/DDBJ databases">
        <authorList>
            <person name="Meier V. D."/>
        </authorList>
    </citation>
    <scope>NUCLEOTIDE SEQUENCE</scope>
    <source>
        <strain evidence="2">AVDCRST_MAG94</strain>
    </source>
</reference>
<dbReference type="InterPro" id="IPR012938">
    <property type="entry name" value="Glc/Sorbosone_DH"/>
</dbReference>
<name>A0A6J4MUX7_9CYAN</name>
<dbReference type="SUPFAM" id="SSF50952">
    <property type="entry name" value="Soluble quinoprotein glucose dehydrogenase"/>
    <property type="match status" value="1"/>
</dbReference>
<accession>A0A6J4MUX7</accession>
<dbReference type="InterPro" id="IPR011041">
    <property type="entry name" value="Quinoprot_gluc/sorb_DH_b-prop"/>
</dbReference>
<dbReference type="Pfam" id="PF07995">
    <property type="entry name" value="GSDH"/>
    <property type="match status" value="1"/>
</dbReference>
<dbReference type="AlphaFoldDB" id="A0A6J4MUX7"/>
<gene>
    <name evidence="2" type="ORF">AVDCRST_MAG94-3894</name>
</gene>
<dbReference type="EMBL" id="CADCTY010001347">
    <property type="protein sequence ID" value="CAA9367948.1"/>
    <property type="molecule type" value="Genomic_DNA"/>
</dbReference>
<organism evidence="2">
    <name type="scientific">uncultured Leptolyngbya sp</name>
    <dbReference type="NCBI Taxonomy" id="332963"/>
    <lineage>
        <taxon>Bacteria</taxon>
        <taxon>Bacillati</taxon>
        <taxon>Cyanobacteriota</taxon>
        <taxon>Cyanophyceae</taxon>
        <taxon>Leptolyngbyales</taxon>
        <taxon>Leptolyngbyaceae</taxon>
        <taxon>Leptolyngbya group</taxon>
        <taxon>Leptolyngbya</taxon>
        <taxon>environmental samples</taxon>
    </lineage>
</organism>
<dbReference type="Gene3D" id="2.120.10.30">
    <property type="entry name" value="TolB, C-terminal domain"/>
    <property type="match status" value="1"/>
</dbReference>
<sequence>MKELNTIVGFCLVGLASCVAPESNNISTSSSLATIPSQPKAVAFAQTAVGGANACKLIESGYGPQGTAKIRVEQVASGLHVPWGIAFVPNGDMIVTERRGQVRLVRGGKLLPAAIATVPVSASGEGGLLGIAAHPNVVSNRLFYLYYTTDKNGRAANRVERWKLSSGGGKASLDKIIIDNIPVAQYHDGGRIRFGPDGMLYVGTGDARNPETSQNVNSLSGKILRLTPDGQVPKDNPFPGKPAYILGVRNVQGFDWINASTLYVTDHGPSGDLGLYGHDEVNVATAGDNLGWPRIYGCKQQQGSVHPLLTWQKAVPPGGAAVYTGNAIPEWKGSLLVGTLRSQHLHRVELNASGQLQRHEVYLRGGNSYGRLREVIMGPDQELYVTTSNCDGRGSCPRDGDKILRITR</sequence>
<evidence type="ECO:0000313" key="2">
    <source>
        <dbReference type="EMBL" id="CAA9367948.1"/>
    </source>
</evidence>